<protein>
    <submittedName>
        <fullName evidence="1">Uncharacterized protein</fullName>
    </submittedName>
</protein>
<accession>A0ACC3JQH7</accession>
<dbReference type="Proteomes" id="UP000030711">
    <property type="component" value="Chromosome 8"/>
</dbReference>
<proteinExistence type="predicted"/>
<comment type="caution">
    <text evidence="1">The sequence shown here is derived from an EMBL/GenBank/DDBJ whole genome shotgun (WGS) entry which is preliminary data.</text>
</comment>
<name>A0ACC3JQH7_EUCGR</name>
<feature type="non-terminal residue" evidence="1">
    <location>
        <position position="1"/>
    </location>
</feature>
<keyword evidence="2" id="KW-1185">Reference proteome</keyword>
<reference evidence="1 2" key="1">
    <citation type="journal article" date="2014" name="Nature">
        <title>The genome of Eucalyptus grandis.</title>
        <authorList>
            <person name="Myburg A.A."/>
            <person name="Grattapaglia D."/>
            <person name="Tuskan G.A."/>
            <person name="Hellsten U."/>
            <person name="Hayes R.D."/>
            <person name="Grimwood J."/>
            <person name="Jenkins J."/>
            <person name="Lindquist E."/>
            <person name="Tice H."/>
            <person name="Bauer D."/>
            <person name="Goodstein D.M."/>
            <person name="Dubchak I."/>
            <person name="Poliakov A."/>
            <person name="Mizrachi E."/>
            <person name="Kullan A.R."/>
            <person name="Hussey S.G."/>
            <person name="Pinard D."/>
            <person name="van der Merwe K."/>
            <person name="Singh P."/>
            <person name="van Jaarsveld I."/>
            <person name="Silva-Junior O.B."/>
            <person name="Togawa R.C."/>
            <person name="Pappas M.R."/>
            <person name="Faria D.A."/>
            <person name="Sansaloni C.P."/>
            <person name="Petroli C.D."/>
            <person name="Yang X."/>
            <person name="Ranjan P."/>
            <person name="Tschaplinski T.J."/>
            <person name="Ye C.Y."/>
            <person name="Li T."/>
            <person name="Sterck L."/>
            <person name="Vanneste K."/>
            <person name="Murat F."/>
            <person name="Soler M."/>
            <person name="Clemente H.S."/>
            <person name="Saidi N."/>
            <person name="Cassan-Wang H."/>
            <person name="Dunand C."/>
            <person name="Hefer C.A."/>
            <person name="Bornberg-Bauer E."/>
            <person name="Kersting A.R."/>
            <person name="Vining K."/>
            <person name="Amarasinghe V."/>
            <person name="Ranik M."/>
            <person name="Naithani S."/>
            <person name="Elser J."/>
            <person name="Boyd A.E."/>
            <person name="Liston A."/>
            <person name="Spatafora J.W."/>
            <person name="Dharmwardhana P."/>
            <person name="Raja R."/>
            <person name="Sullivan C."/>
            <person name="Romanel E."/>
            <person name="Alves-Ferreira M."/>
            <person name="Kulheim C."/>
            <person name="Foley W."/>
            <person name="Carocha V."/>
            <person name="Paiva J."/>
            <person name="Kudrna D."/>
            <person name="Brommonschenkel S.H."/>
            <person name="Pasquali G."/>
            <person name="Byrne M."/>
            <person name="Rigault P."/>
            <person name="Tibbits J."/>
            <person name="Spokevicius A."/>
            <person name="Jones R.C."/>
            <person name="Steane D.A."/>
            <person name="Vaillancourt R.E."/>
            <person name="Potts B.M."/>
            <person name="Joubert F."/>
            <person name="Barry K."/>
            <person name="Pappas G.J."/>
            <person name="Strauss S.H."/>
            <person name="Jaiswal P."/>
            <person name="Grima-Pettenati J."/>
            <person name="Salse J."/>
            <person name="Van de Peer Y."/>
            <person name="Rokhsar D.S."/>
            <person name="Schmutz J."/>
        </authorList>
    </citation>
    <scope>NUCLEOTIDE SEQUENCE [LARGE SCALE GENOMIC DNA]</scope>
    <source>
        <strain evidence="2">cv. BRASUZ1</strain>
        <tissue evidence="1">Leaf extractions</tissue>
    </source>
</reference>
<dbReference type="EMBL" id="CM064442">
    <property type="protein sequence ID" value="KAK3416341.1"/>
    <property type="molecule type" value="Genomic_DNA"/>
</dbReference>
<evidence type="ECO:0000313" key="1">
    <source>
        <dbReference type="EMBL" id="KAK3416341.1"/>
    </source>
</evidence>
<gene>
    <name evidence="1" type="ORF">EUGRSUZ_H01827</name>
</gene>
<organism evidence="1 2">
    <name type="scientific">Eucalyptus grandis</name>
    <name type="common">Flooded gum</name>
    <dbReference type="NCBI Taxonomy" id="71139"/>
    <lineage>
        <taxon>Eukaryota</taxon>
        <taxon>Viridiplantae</taxon>
        <taxon>Streptophyta</taxon>
        <taxon>Embryophyta</taxon>
        <taxon>Tracheophyta</taxon>
        <taxon>Spermatophyta</taxon>
        <taxon>Magnoliopsida</taxon>
        <taxon>eudicotyledons</taxon>
        <taxon>Gunneridae</taxon>
        <taxon>Pentapetalae</taxon>
        <taxon>rosids</taxon>
        <taxon>malvids</taxon>
        <taxon>Myrtales</taxon>
        <taxon>Myrtaceae</taxon>
        <taxon>Myrtoideae</taxon>
        <taxon>Eucalypteae</taxon>
        <taxon>Eucalyptus</taxon>
    </lineage>
</organism>
<sequence length="74" mass="8185">FRREDDRPCFLPHLDGALAQASTPPSTATTRGPVYEISPALMRAIEESRIALLVFSENHASSGWCLDEPVKVME</sequence>
<evidence type="ECO:0000313" key="2">
    <source>
        <dbReference type="Proteomes" id="UP000030711"/>
    </source>
</evidence>